<organism evidence="3 7">
    <name type="scientific">Pseudoalteromonas fuliginea</name>
    <dbReference type="NCBI Taxonomy" id="1872678"/>
    <lineage>
        <taxon>Bacteria</taxon>
        <taxon>Pseudomonadati</taxon>
        <taxon>Pseudomonadota</taxon>
        <taxon>Gammaproteobacteria</taxon>
        <taxon>Alteromonadales</taxon>
        <taxon>Pseudoalteromonadaceae</taxon>
        <taxon>Pseudoalteromonas</taxon>
    </lineage>
</organism>
<dbReference type="PROSITE" id="PS51257">
    <property type="entry name" value="PROKAR_LIPOPROTEIN"/>
    <property type="match status" value="1"/>
</dbReference>
<evidence type="ECO:0000313" key="6">
    <source>
        <dbReference type="Proteomes" id="UP000322915"/>
    </source>
</evidence>
<dbReference type="Proteomes" id="UP000322915">
    <property type="component" value="Unassembled WGS sequence"/>
</dbReference>
<sequence length="115" mass="12557">MKNLSALAAILLLSGCSTTSTVDKVVTEVVTEAKVDVEEVVAPISLTVITTPADARVRIMNINPVYQDAIELKEGKYDIEVSRAGYQTYRKWVVVDKKTILTVGLDEALTSQSEQ</sequence>
<evidence type="ECO:0000256" key="1">
    <source>
        <dbReference type="SAM" id="SignalP"/>
    </source>
</evidence>
<evidence type="ECO:0000313" key="4">
    <source>
        <dbReference type="EMBL" id="KDC53078.1"/>
    </source>
</evidence>
<evidence type="ECO:0000313" key="2">
    <source>
        <dbReference type="EMBL" id="KAA1156200.1"/>
    </source>
</evidence>
<comment type="caution">
    <text evidence="3">The sequence shown here is derived from an EMBL/GenBank/DDBJ whole genome shotgun (WGS) entry which is preliminary data.</text>
</comment>
<keyword evidence="6" id="KW-1185">Reference proteome</keyword>
<evidence type="ECO:0000313" key="3">
    <source>
        <dbReference type="EMBL" id="KAA1162591.1"/>
    </source>
</evidence>
<gene>
    <name evidence="4" type="ORF">DC53_01960</name>
    <name evidence="3" type="ORF">EU508_06245</name>
    <name evidence="2" type="ORF">EU509_10445</name>
</gene>
<dbReference type="OrthoDB" id="6126039at2"/>
<evidence type="ECO:0008006" key="8">
    <source>
        <dbReference type="Google" id="ProtNLM"/>
    </source>
</evidence>
<reference evidence="4 5" key="1">
    <citation type="submission" date="2014-04" db="EMBL/GenBank/DDBJ databases">
        <title>Pseudoalteromonas galatheae sp. nov., isolated from a deep-sea polychaete near Canal Concepcion, Chile.</title>
        <authorList>
            <person name="Machado H.R."/>
            <person name="Gram L."/>
            <person name="Vynne N.G."/>
        </authorList>
    </citation>
    <scope>NUCLEOTIDE SEQUENCE [LARGE SCALE GENOMIC DNA]</scope>
    <source>
        <strain evidence="4 5">KMM216</strain>
    </source>
</reference>
<protein>
    <recommendedName>
        <fullName evidence="8">PEGA domain-containing protein</fullName>
    </recommendedName>
</protein>
<dbReference type="Proteomes" id="UP000027154">
    <property type="component" value="Unassembled WGS sequence"/>
</dbReference>
<feature type="signal peptide" evidence="1">
    <location>
        <begin position="1"/>
        <end position="19"/>
    </location>
</feature>
<dbReference type="EMBL" id="JJNZ01000007">
    <property type="protein sequence ID" value="KDC53078.1"/>
    <property type="molecule type" value="Genomic_DNA"/>
</dbReference>
<dbReference type="EMBL" id="SEUJ01000069">
    <property type="protein sequence ID" value="KAA1156200.1"/>
    <property type="molecule type" value="Genomic_DNA"/>
</dbReference>
<evidence type="ECO:0000313" key="5">
    <source>
        <dbReference type="Proteomes" id="UP000027154"/>
    </source>
</evidence>
<proteinExistence type="predicted"/>
<accession>A0A063KSM1</accession>
<feature type="chain" id="PRO_5044538997" description="PEGA domain-containing protein" evidence="1">
    <location>
        <begin position="20"/>
        <end position="115"/>
    </location>
</feature>
<dbReference type="AlphaFoldDB" id="A0A063KSM1"/>
<evidence type="ECO:0000313" key="7">
    <source>
        <dbReference type="Proteomes" id="UP000324162"/>
    </source>
</evidence>
<dbReference type="RefSeq" id="WP_007377104.1">
    <property type="nucleotide sequence ID" value="NZ_JBBMQV010000015.1"/>
</dbReference>
<name>A0A063KSM1_9GAMM</name>
<keyword evidence="1" id="KW-0732">Signal</keyword>
<reference evidence="6 7" key="2">
    <citation type="submission" date="2019-01" db="EMBL/GenBank/DDBJ databases">
        <title>Genome sequences of marine Pseudoalteromonas species.</title>
        <authorList>
            <person name="Boraston A.B."/>
            <person name="Hehemann J.-H."/>
            <person name="Vickers C.J."/>
            <person name="Salama-Alber O."/>
            <person name="Abe K."/>
            <person name="Hettle A.J."/>
        </authorList>
    </citation>
    <scope>NUCLEOTIDE SEQUENCE [LARGE SCALE GENOMIC DNA]</scope>
    <source>
        <strain evidence="3 7">PS42</strain>
        <strain evidence="2 6">PS47</strain>
    </source>
</reference>
<dbReference type="Proteomes" id="UP000324162">
    <property type="component" value="Unassembled WGS sequence"/>
</dbReference>
<dbReference type="EMBL" id="SEUK01000044">
    <property type="protein sequence ID" value="KAA1162591.1"/>
    <property type="molecule type" value="Genomic_DNA"/>
</dbReference>